<keyword evidence="3" id="KW-1185">Reference proteome</keyword>
<comment type="caution">
    <text evidence="2">The sequence shown here is derived from an EMBL/GenBank/DDBJ whole genome shotgun (WGS) entry which is preliminary data.</text>
</comment>
<dbReference type="InterPro" id="IPR036291">
    <property type="entry name" value="NAD(P)-bd_dom_sf"/>
</dbReference>
<accession>A0A930UUP8</accession>
<name>A0A930UUP8_9ACTN</name>
<dbReference type="Proteomes" id="UP000656804">
    <property type="component" value="Unassembled WGS sequence"/>
</dbReference>
<protein>
    <submittedName>
        <fullName evidence="2">NAD-dependent epimerase/dehydratase family protein</fullName>
    </submittedName>
</protein>
<dbReference type="EMBL" id="JADIVZ010000002">
    <property type="protein sequence ID" value="MBF4161203.1"/>
    <property type="molecule type" value="Genomic_DNA"/>
</dbReference>
<gene>
    <name evidence="2" type="ORF">ISG29_05825</name>
</gene>
<sequence length="332" mass="34875">MRMLVLGGTVFVSSHVATEALTRGHDVTVACRGTSGEVPHGATHARLDRTGPIPPALAEQEFDAVVDVARQPSWVRAAVTAWPGAHWTFVSSVNVYVDDATPHASTDAALHPPRHADADLICEPEAYGPMKVACEQVVTDGATRAFVVRPGLIVGPRDPTGRFGYWVERLADAAAGEPVLAGGHPGDLVQVIDARDLAGWILDAAESGLTGVFDGVGPSRPIGDLLAEIAHGVGASPHLTWHDDAGLTAAKVQPWTGPHSLPLWLPRPEYDGMLARDWTPSARAGLRVRPIAQTAADTLAWLESTPEGGRTGLTRTEERAILGLSCSTGPGG</sequence>
<dbReference type="InterPro" id="IPR001509">
    <property type="entry name" value="Epimerase_deHydtase"/>
</dbReference>
<dbReference type="AlphaFoldDB" id="A0A930UUP8"/>
<evidence type="ECO:0000313" key="3">
    <source>
        <dbReference type="Proteomes" id="UP000656804"/>
    </source>
</evidence>
<dbReference type="RefSeq" id="WP_194502453.1">
    <property type="nucleotide sequence ID" value="NZ_JADIVZ010000002.1"/>
</dbReference>
<dbReference type="Pfam" id="PF01370">
    <property type="entry name" value="Epimerase"/>
    <property type="match status" value="1"/>
</dbReference>
<evidence type="ECO:0000313" key="2">
    <source>
        <dbReference type="EMBL" id="MBF4161203.1"/>
    </source>
</evidence>
<reference evidence="2" key="1">
    <citation type="submission" date="2020-11" db="EMBL/GenBank/DDBJ databases">
        <title>Nocardioides sp. CBS4Y-1, whole genome shotgun sequence.</title>
        <authorList>
            <person name="Tuo L."/>
        </authorList>
    </citation>
    <scope>NUCLEOTIDE SEQUENCE</scope>
    <source>
        <strain evidence="2">CBS4Y-1</strain>
    </source>
</reference>
<dbReference type="Gene3D" id="3.40.50.720">
    <property type="entry name" value="NAD(P)-binding Rossmann-like Domain"/>
    <property type="match status" value="1"/>
</dbReference>
<organism evidence="2 3">
    <name type="scientific">Nocardioides acrostichi</name>
    <dbReference type="NCBI Taxonomy" id="2784339"/>
    <lineage>
        <taxon>Bacteria</taxon>
        <taxon>Bacillati</taxon>
        <taxon>Actinomycetota</taxon>
        <taxon>Actinomycetes</taxon>
        <taxon>Propionibacteriales</taxon>
        <taxon>Nocardioidaceae</taxon>
        <taxon>Nocardioides</taxon>
    </lineage>
</organism>
<proteinExistence type="predicted"/>
<dbReference type="SUPFAM" id="SSF51735">
    <property type="entry name" value="NAD(P)-binding Rossmann-fold domains"/>
    <property type="match status" value="1"/>
</dbReference>
<evidence type="ECO:0000259" key="1">
    <source>
        <dbReference type="Pfam" id="PF01370"/>
    </source>
</evidence>
<feature type="domain" description="NAD-dependent epimerase/dehydratase" evidence="1">
    <location>
        <begin position="3"/>
        <end position="207"/>
    </location>
</feature>